<dbReference type="Proteomes" id="UP001303701">
    <property type="component" value="Chromosome"/>
</dbReference>
<evidence type="ECO:0000313" key="1">
    <source>
        <dbReference type="EMBL" id="WNF32567.1"/>
    </source>
</evidence>
<gene>
    <name evidence="1" type="ORF">RI196_15145</name>
</gene>
<accession>A0ABY9WEP4</accession>
<keyword evidence="2" id="KW-1185">Reference proteome</keyword>
<proteinExistence type="predicted"/>
<protein>
    <submittedName>
        <fullName evidence="1">Cytosolic protein</fullName>
    </submittedName>
</protein>
<dbReference type="RefSeq" id="WP_094246379.1">
    <property type="nucleotide sequence ID" value="NZ_CP134501.1"/>
</dbReference>
<dbReference type="EMBL" id="CP134501">
    <property type="protein sequence ID" value="WNF32567.1"/>
    <property type="molecule type" value="Genomic_DNA"/>
</dbReference>
<sequence length="55" mass="6510">MTELSMISKQAWSSEELQHYHRAFQQIMPYLNIEGHTIHREIIEEIEARGGINKD</sequence>
<organism evidence="1 2">
    <name type="scientific">Aeribacillus composti</name>
    <dbReference type="NCBI Taxonomy" id="1868734"/>
    <lineage>
        <taxon>Bacteria</taxon>
        <taxon>Bacillati</taxon>
        <taxon>Bacillota</taxon>
        <taxon>Bacilli</taxon>
        <taxon>Bacillales</taxon>
        <taxon>Bacillaceae</taxon>
        <taxon>Aeribacillus</taxon>
    </lineage>
</organism>
<reference evidence="1 2" key="1">
    <citation type="submission" date="2023-09" db="EMBL/GenBank/DDBJ databases">
        <title>Different Types of Thermotolerant Ring-Cleaving Dioxygenases derived from Aeribacillus composti HB-1 applied for multiple aromatic hydrocarbons removal.</title>
        <authorList>
            <person name="Cao L."/>
            <person name="Li M."/>
            <person name="Ma T."/>
        </authorList>
    </citation>
    <scope>NUCLEOTIDE SEQUENCE [LARGE SCALE GENOMIC DNA]</scope>
    <source>
        <strain evidence="1 2">HB-1</strain>
    </source>
</reference>
<evidence type="ECO:0000313" key="2">
    <source>
        <dbReference type="Proteomes" id="UP001303701"/>
    </source>
</evidence>
<dbReference type="GeneID" id="301127330"/>
<name>A0ABY9WEP4_9BACI</name>